<accession>A0A1S8L0S9</accession>
<dbReference type="KEGG" id="crw:CROST_013360"/>
<dbReference type="RefSeq" id="WP_077833918.1">
    <property type="nucleotide sequence ID" value="NZ_CP096983.1"/>
</dbReference>
<reference evidence="1 2" key="1">
    <citation type="submission" date="2022-04" db="EMBL/GenBank/DDBJ databases">
        <title>Genome sequence of C. roseum typestrain.</title>
        <authorList>
            <person name="Poehlein A."/>
            <person name="Schoch T."/>
            <person name="Duerre P."/>
            <person name="Daniel R."/>
        </authorList>
    </citation>
    <scope>NUCLEOTIDE SEQUENCE [LARGE SCALE GENOMIC DNA]</scope>
    <source>
        <strain evidence="1 2">DSM 7320</strain>
    </source>
</reference>
<dbReference type="PANTHER" id="PTHR38463">
    <property type="entry name" value="STRESS RESPONSE PROTEIN YSNF"/>
    <property type="match status" value="1"/>
</dbReference>
<evidence type="ECO:0000313" key="2">
    <source>
        <dbReference type="Proteomes" id="UP000190951"/>
    </source>
</evidence>
<dbReference type="STRING" id="84029.CROST_34810"/>
<dbReference type="InterPro" id="IPR052967">
    <property type="entry name" value="Stress_Response_Assoc"/>
</dbReference>
<protein>
    <submittedName>
        <fullName evidence="1">Stress response protein YsnF</fullName>
    </submittedName>
</protein>
<dbReference type="Proteomes" id="UP000190951">
    <property type="component" value="Chromosome"/>
</dbReference>
<name>A0A1S8L0S9_9CLOT</name>
<dbReference type="NCBIfam" id="TIGR02271">
    <property type="entry name" value="YsnF/AvaK domain"/>
    <property type="match status" value="1"/>
</dbReference>
<organism evidence="1 2">
    <name type="scientific">Clostridium felsineum</name>
    <dbReference type="NCBI Taxonomy" id="36839"/>
    <lineage>
        <taxon>Bacteria</taxon>
        <taxon>Bacillati</taxon>
        <taxon>Bacillota</taxon>
        <taxon>Clostridia</taxon>
        <taxon>Eubacteriales</taxon>
        <taxon>Clostridiaceae</taxon>
        <taxon>Clostridium</taxon>
    </lineage>
</organism>
<sequence length="123" mass="14186">MKSSDQNKTLKLKAEELDIAKQWIKTGDVKIYKETLSTEKSFTIPVKREELVIEKKSYDTNSSEDIIRIPLSEEQVSFSTHKVTLEDVSIYKNEIEEIKHIESTLKKEEPKVKTSGDITVLQD</sequence>
<dbReference type="AlphaFoldDB" id="A0A1S8L0S9"/>
<dbReference type="PANTHER" id="PTHR38463:SF1">
    <property type="entry name" value="STRESS RESPONSE PROTEIN YSNF"/>
    <property type="match status" value="1"/>
</dbReference>
<proteinExistence type="predicted"/>
<dbReference type="EMBL" id="CP096983">
    <property type="protein sequence ID" value="URZ10626.1"/>
    <property type="molecule type" value="Genomic_DNA"/>
</dbReference>
<evidence type="ECO:0000313" key="1">
    <source>
        <dbReference type="EMBL" id="URZ10626.1"/>
    </source>
</evidence>
<keyword evidence="2" id="KW-1185">Reference proteome</keyword>
<dbReference type="Pfam" id="PF09557">
    <property type="entry name" value="DUF2382"/>
    <property type="match status" value="1"/>
</dbReference>
<dbReference type="InterPro" id="IPR019060">
    <property type="entry name" value="DUF2382"/>
</dbReference>
<gene>
    <name evidence="1" type="primary">ysnF_1</name>
    <name evidence="1" type="ORF">CROST_013360</name>
</gene>